<accession>A0A9W4SBF1</accession>
<keyword evidence="2" id="KW-1133">Transmembrane helix</keyword>
<evidence type="ECO:0000256" key="2">
    <source>
        <dbReference type="SAM" id="Phobius"/>
    </source>
</evidence>
<evidence type="ECO:0000313" key="3">
    <source>
        <dbReference type="EMBL" id="CAI2163638.1"/>
    </source>
</evidence>
<evidence type="ECO:0000256" key="1">
    <source>
        <dbReference type="SAM" id="MobiDB-lite"/>
    </source>
</evidence>
<gene>
    <name evidence="3" type="ORF">FWILDA_LOCUS1169</name>
</gene>
<reference evidence="3" key="1">
    <citation type="submission" date="2022-08" db="EMBL/GenBank/DDBJ databases">
        <authorList>
            <person name="Kallberg Y."/>
            <person name="Tangrot J."/>
            <person name="Rosling A."/>
        </authorList>
    </citation>
    <scope>NUCLEOTIDE SEQUENCE</scope>
    <source>
        <strain evidence="3">Wild A</strain>
    </source>
</reference>
<protein>
    <submittedName>
        <fullName evidence="3">9477_t:CDS:1</fullName>
    </submittedName>
</protein>
<name>A0A9W4SBF1_9GLOM</name>
<feature type="transmembrane region" description="Helical" evidence="2">
    <location>
        <begin position="189"/>
        <end position="207"/>
    </location>
</feature>
<dbReference type="OrthoDB" id="10466025at2759"/>
<keyword evidence="2" id="KW-0812">Transmembrane</keyword>
<feature type="transmembrane region" description="Helical" evidence="2">
    <location>
        <begin position="157"/>
        <end position="177"/>
    </location>
</feature>
<sequence>MKEYPINGLSSTISYANNLSSNIHDKDDYLNKTNSLINNSSFTLPTKNNDYYSIDVFDNSNKFQLYEESLKSFSSTSSSANSSTTSLSLPSSSTYSLPLSTSDKHDLYTNHYIYEPLSMTISEPKRHHEGFNNNSILNWNVYLSPFIFYSSGKINSIWRYLILSGILLGSFCYLDPFEVENKFIIPMKYLATCLIIFSLTFGIFTIFDNQFTNNTREVNHENSAGFVEPKFCSGGCCNERECGCTLRNSNFRDCFNFCTAGCLNICCFVCYR</sequence>
<comment type="caution">
    <text evidence="3">The sequence shown here is derived from an EMBL/GenBank/DDBJ whole genome shotgun (WGS) entry which is preliminary data.</text>
</comment>
<dbReference type="AlphaFoldDB" id="A0A9W4SBF1"/>
<feature type="region of interest" description="Disordered" evidence="1">
    <location>
        <begin position="74"/>
        <end position="98"/>
    </location>
</feature>
<dbReference type="Proteomes" id="UP001153678">
    <property type="component" value="Unassembled WGS sequence"/>
</dbReference>
<keyword evidence="2" id="KW-0472">Membrane</keyword>
<dbReference type="EMBL" id="CAMKVN010000103">
    <property type="protein sequence ID" value="CAI2163638.1"/>
    <property type="molecule type" value="Genomic_DNA"/>
</dbReference>
<organism evidence="3 4">
    <name type="scientific">Funneliformis geosporum</name>
    <dbReference type="NCBI Taxonomy" id="1117311"/>
    <lineage>
        <taxon>Eukaryota</taxon>
        <taxon>Fungi</taxon>
        <taxon>Fungi incertae sedis</taxon>
        <taxon>Mucoromycota</taxon>
        <taxon>Glomeromycotina</taxon>
        <taxon>Glomeromycetes</taxon>
        <taxon>Glomerales</taxon>
        <taxon>Glomeraceae</taxon>
        <taxon>Funneliformis</taxon>
    </lineage>
</organism>
<evidence type="ECO:0000313" key="4">
    <source>
        <dbReference type="Proteomes" id="UP001153678"/>
    </source>
</evidence>
<keyword evidence="4" id="KW-1185">Reference proteome</keyword>
<proteinExistence type="predicted"/>